<gene>
    <name evidence="1" type="ORF">SAMN02927921_00745</name>
</gene>
<evidence type="ECO:0000313" key="2">
    <source>
        <dbReference type="Proteomes" id="UP000182248"/>
    </source>
</evidence>
<proteinExistence type="predicted"/>
<dbReference type="RefSeq" id="WP_072316021.1">
    <property type="nucleotide sequence ID" value="NZ_FPJE01000003.1"/>
</dbReference>
<organism evidence="1 2">
    <name type="scientific">Sinomicrobium oceani</name>
    <dbReference type="NCBI Taxonomy" id="1150368"/>
    <lineage>
        <taxon>Bacteria</taxon>
        <taxon>Pseudomonadati</taxon>
        <taxon>Bacteroidota</taxon>
        <taxon>Flavobacteriia</taxon>
        <taxon>Flavobacteriales</taxon>
        <taxon>Flavobacteriaceae</taxon>
        <taxon>Sinomicrobium</taxon>
    </lineage>
</organism>
<reference evidence="1 2" key="1">
    <citation type="submission" date="2016-11" db="EMBL/GenBank/DDBJ databases">
        <authorList>
            <person name="Jaros S."/>
            <person name="Januszkiewicz K."/>
            <person name="Wedrychowicz H."/>
        </authorList>
    </citation>
    <scope>NUCLEOTIDE SEQUENCE [LARGE SCALE GENOMIC DNA]</scope>
    <source>
        <strain evidence="1 2">CGMCC 1.12145</strain>
    </source>
</reference>
<dbReference type="PROSITE" id="PS51257">
    <property type="entry name" value="PROKAR_LIPOPROTEIN"/>
    <property type="match status" value="1"/>
</dbReference>
<dbReference type="OrthoDB" id="9824721at2"/>
<dbReference type="STRING" id="1150368.SAMN02927921_00745"/>
<dbReference type="EMBL" id="FPJE01000003">
    <property type="protein sequence ID" value="SFW25524.1"/>
    <property type="molecule type" value="Genomic_DNA"/>
</dbReference>
<dbReference type="Proteomes" id="UP000182248">
    <property type="component" value="Unassembled WGS sequence"/>
</dbReference>
<sequence>MRIYNIGLLFVLFLWATGCHGKPGRTNSREIQTMEPVKSGNIIEQDSLSGLIQASLHLGEYQGDQFAIDPVKEKKLLQQIKNVFRDGAEINGEDILMLVQRDGSGDGYITSKPILEFLLENYKGNAKQELLDNLLLESILNVDSEIIELLIDKGANPDPEKITEVIQGTSPDYYPSYQTLKVLVERLHFDLYKECNVTLLWWILQERQFFGGSEKDIDHIQGELEVRKKEAFLPCNKDGIFDPDFFAVGQSAYDLGIASDNPEITDIFKGLK</sequence>
<dbReference type="AlphaFoldDB" id="A0A1K1MQQ5"/>
<protein>
    <submittedName>
        <fullName evidence="1">Uncharacterized protein</fullName>
    </submittedName>
</protein>
<keyword evidence="2" id="KW-1185">Reference proteome</keyword>
<accession>A0A1K1MQQ5</accession>
<name>A0A1K1MQQ5_9FLAO</name>
<evidence type="ECO:0000313" key="1">
    <source>
        <dbReference type="EMBL" id="SFW25524.1"/>
    </source>
</evidence>